<dbReference type="InterPro" id="IPR000225">
    <property type="entry name" value="Armadillo"/>
</dbReference>
<dbReference type="GO" id="GO:0005739">
    <property type="term" value="C:mitochondrion"/>
    <property type="evidence" value="ECO:0007669"/>
    <property type="project" value="UniProtKB-SubCell"/>
</dbReference>
<sequence length="927" mass="98283">MPGREGARSGLARDRGRPGGLARRLGGAAATSVTSAGRCPVGGARGHPSSAGGFPGVSGEARPRFRRRKALGAAPFSAAQPCCEARRGRGSPNHPAAAPLTLGARPAPRRLLGERAPSGLGLAEAQPRRRPVHGSSVSGCLRGVPAASSGDLQPARPGRPVRHTGSAGKPGGSPRDPAAHPARGLRRLQRARPRRGRERGAGDTEHARRRGRGAPGPRVGAGAAQPGSASRAPARSEPRPPQAAPAPPRPAPPRPPPLVPAAAAPPAAAAAAAAAAPPRRPPPAGPSLAAGEAEVEGGRRAARPLRGPSPRPAGSAPSGRNMDNLSDTLKKLKITAVDRTEDSLEGCLDCLLQALAQNNMETSEKIQGSGILQLFASLLIPQSSCTAKVANIIAEVAKNEFMRIPCVDAGLISPLVQLLNSKDQEVLLQTGRALGNICYDSHEGRSAVDQAGGAQIVVDHLRSLCSITDPANEKLLTVFCGMLMNYSNENDSLQAQLINMGVIPTLVKLLGIHCQNAALTEMCLVAFGNLAELESSKEQFASTNIAEELVKLFKKQIEHDKREMIFEVLAPLAENDAIKLQLVEAGLVECLLEIVQQKVDSDKEDDIAELKTASDLMVLLLLGDESMQKLFEGGKGNVFQRVLSWIPSNNHQLQLAGALAIANFARNDGNCIHMVDNGIVEKLMDLLDRHVEDGNVTVQHAALSALRNLAIPVVNKAKMLSAGVTEAVLKFLKSEMPPVQFKLLGTLRMLIDAQEAAEQLGKNVKLVERLVEWCEAKDHAGVMGESNRLLSALIRHSKSKDVIKTIVQSGGIKHLVTMATSEHVIMQNEALVALALIAALELGTAEKDLESAKLVQILHRLLEDERSAPEIKYNSMVLICALMGSESLHKEVQDLAFLDVVSKLRSHENKSVAQQASLTEQRLTVDS</sequence>
<dbReference type="Ensembl" id="ENSCAFT00000016302.6">
    <property type="protein sequence ID" value="ENSCAFP00000015079.5"/>
    <property type="gene ID" value="ENSCAFG00000010267.6"/>
</dbReference>
<comment type="subunit">
    <text evidence="11">Interacts with RABL3. Interacts with RHOT1.</text>
</comment>
<dbReference type="GO" id="GO:0005783">
    <property type="term" value="C:endoplasmic reticulum"/>
    <property type="evidence" value="ECO:0007669"/>
    <property type="project" value="UniProtKB-SubCell"/>
</dbReference>
<dbReference type="FunFam" id="1.25.10.10:FF:000141">
    <property type="entry name" value="rap1 GTPase-GDP dissociation stimulator 1 isoform X1"/>
    <property type="match status" value="1"/>
</dbReference>
<feature type="compositionally biased region" description="Pro residues" evidence="15">
    <location>
        <begin position="239"/>
        <end position="259"/>
    </location>
</feature>
<dbReference type="InterPro" id="IPR011989">
    <property type="entry name" value="ARM-like"/>
</dbReference>
<feature type="compositionally biased region" description="Low complexity" evidence="15">
    <location>
        <begin position="304"/>
        <end position="320"/>
    </location>
</feature>
<gene>
    <name evidence="16" type="primary">RAP1GDS1</name>
</gene>
<evidence type="ECO:0000256" key="6">
    <source>
        <dbReference type="ARBA" id="ARBA00022824"/>
    </source>
</evidence>
<keyword evidence="5" id="KW-0677">Repeat</keyword>
<evidence type="ECO:0000256" key="8">
    <source>
        <dbReference type="ARBA" id="ARBA00056198"/>
    </source>
</evidence>
<dbReference type="PROSITE" id="PS50176">
    <property type="entry name" value="ARM_REPEAT"/>
    <property type="match status" value="2"/>
</dbReference>
<reference evidence="16 17" key="1">
    <citation type="journal article" date="2005" name="Nature">
        <title>Genome sequence, comparative analysis and haplotype structure of the domestic dog.</title>
        <authorList>
            <consortium name="Broad Sequencing Platform"/>
            <person name="Lindblad-Toh K."/>
            <person name="Wade C.M."/>
            <person name="Mikkelsen T.S."/>
            <person name="Karlsson E.K."/>
            <person name="Jaffe D.B."/>
            <person name="Kamal M."/>
            <person name="Clamp M."/>
            <person name="Chang J.L."/>
            <person name="Kulbokas E.J. III"/>
            <person name="Zody M.C."/>
            <person name="Mauceli E."/>
            <person name="Xie X."/>
            <person name="Breen M."/>
            <person name="Wayne R.K."/>
            <person name="Ostrander E.A."/>
            <person name="Ponting C.P."/>
            <person name="Galibert F."/>
            <person name="Smith D.R."/>
            <person name="DeJong P.J."/>
            <person name="Kirkness E."/>
            <person name="Alvarez P."/>
            <person name="Biagi T."/>
            <person name="Brockman W."/>
            <person name="Butler J."/>
            <person name="Chin C.W."/>
            <person name="Cook A."/>
            <person name="Cuff J."/>
            <person name="Daly M.J."/>
            <person name="DeCaprio D."/>
            <person name="Gnerre S."/>
            <person name="Grabherr M."/>
            <person name="Kellis M."/>
            <person name="Kleber M."/>
            <person name="Bardeleben C."/>
            <person name="Goodstadt L."/>
            <person name="Heger A."/>
            <person name="Hitte C."/>
            <person name="Kim L."/>
            <person name="Koepfli K.P."/>
            <person name="Parker H.G."/>
            <person name="Pollinger J.P."/>
            <person name="Searle S.M."/>
            <person name="Sutter N.B."/>
            <person name="Thomas R."/>
            <person name="Webber C."/>
            <person name="Baldwin J."/>
            <person name="Abebe A."/>
            <person name="Abouelleil A."/>
            <person name="Aftuck L."/>
            <person name="Ait-Zahra M."/>
            <person name="Aldredge T."/>
            <person name="Allen N."/>
            <person name="An P."/>
            <person name="Anderson S."/>
            <person name="Antoine C."/>
            <person name="Arachchi H."/>
            <person name="Aslam A."/>
            <person name="Ayotte L."/>
            <person name="Bachantsang P."/>
            <person name="Barry A."/>
            <person name="Bayul T."/>
            <person name="Benamara M."/>
            <person name="Berlin A."/>
            <person name="Bessette D."/>
            <person name="Blitshteyn B."/>
            <person name="Bloom T."/>
            <person name="Blye J."/>
            <person name="Boguslavskiy L."/>
            <person name="Bonnet C."/>
            <person name="Boukhgalter B."/>
            <person name="Brown A."/>
            <person name="Cahill P."/>
            <person name="Calixte N."/>
            <person name="Camarata J."/>
            <person name="Cheshatsang Y."/>
            <person name="Chu J."/>
            <person name="Citroen M."/>
            <person name="Collymore A."/>
            <person name="Cooke P."/>
            <person name="Dawoe T."/>
            <person name="Daza R."/>
            <person name="Decktor K."/>
            <person name="DeGray S."/>
            <person name="Dhargay N."/>
            <person name="Dooley K."/>
            <person name="Dooley K."/>
            <person name="Dorje P."/>
            <person name="Dorjee K."/>
            <person name="Dorris L."/>
            <person name="Duffey N."/>
            <person name="Dupes A."/>
            <person name="Egbiremolen O."/>
            <person name="Elong R."/>
            <person name="Falk J."/>
            <person name="Farina A."/>
            <person name="Faro S."/>
            <person name="Ferguson D."/>
            <person name="Ferreira P."/>
            <person name="Fisher S."/>
            <person name="FitzGerald M."/>
            <person name="Foley K."/>
            <person name="Foley C."/>
            <person name="Franke A."/>
            <person name="Friedrich D."/>
            <person name="Gage D."/>
            <person name="Garber M."/>
            <person name="Gearin G."/>
            <person name="Giannoukos G."/>
            <person name="Goode T."/>
            <person name="Goyette A."/>
            <person name="Graham J."/>
            <person name="Grandbois E."/>
            <person name="Gyaltsen K."/>
            <person name="Hafez N."/>
            <person name="Hagopian D."/>
            <person name="Hagos B."/>
            <person name="Hall J."/>
            <person name="Healy C."/>
            <person name="Hegarty R."/>
            <person name="Honan T."/>
            <person name="Horn A."/>
            <person name="Houde N."/>
            <person name="Hughes L."/>
            <person name="Hunnicutt L."/>
            <person name="Husby M."/>
            <person name="Jester B."/>
            <person name="Jones C."/>
            <person name="Kamat A."/>
            <person name="Kanga B."/>
            <person name="Kells C."/>
            <person name="Khazanovich D."/>
            <person name="Kieu A.C."/>
            <person name="Kisner P."/>
            <person name="Kumar M."/>
            <person name="Lance K."/>
            <person name="Landers T."/>
            <person name="Lara M."/>
            <person name="Lee W."/>
            <person name="Leger J.P."/>
            <person name="Lennon N."/>
            <person name="Leuper L."/>
            <person name="LeVine S."/>
            <person name="Liu J."/>
            <person name="Liu X."/>
            <person name="Lokyitsang Y."/>
            <person name="Lokyitsang T."/>
            <person name="Lui A."/>
            <person name="Macdonald J."/>
            <person name="Major J."/>
            <person name="Marabella R."/>
            <person name="Maru K."/>
            <person name="Matthews C."/>
            <person name="McDonough S."/>
            <person name="Mehta T."/>
            <person name="Meldrim J."/>
            <person name="Melnikov A."/>
            <person name="Meneus L."/>
            <person name="Mihalev A."/>
            <person name="Mihova T."/>
            <person name="Miller K."/>
            <person name="Mittelman R."/>
            <person name="Mlenga V."/>
            <person name="Mulrain L."/>
            <person name="Munson G."/>
            <person name="Navidi A."/>
            <person name="Naylor J."/>
            <person name="Nguyen T."/>
            <person name="Nguyen N."/>
            <person name="Nguyen C."/>
            <person name="Nguyen T."/>
            <person name="Nicol R."/>
            <person name="Norbu N."/>
            <person name="Norbu C."/>
            <person name="Novod N."/>
            <person name="Nyima T."/>
            <person name="Olandt P."/>
            <person name="O'Neill B."/>
            <person name="O'Neill K."/>
            <person name="Osman S."/>
            <person name="Oyono L."/>
            <person name="Patti C."/>
            <person name="Perrin D."/>
            <person name="Phunkhang P."/>
            <person name="Pierre F."/>
            <person name="Priest M."/>
            <person name="Rachupka A."/>
            <person name="Raghuraman S."/>
            <person name="Rameau R."/>
            <person name="Ray V."/>
            <person name="Raymond C."/>
            <person name="Rege F."/>
            <person name="Rise C."/>
            <person name="Rogers J."/>
            <person name="Rogov P."/>
            <person name="Sahalie J."/>
            <person name="Settipalli S."/>
            <person name="Sharpe T."/>
            <person name="Shea T."/>
            <person name="Sheehan M."/>
            <person name="Sherpa N."/>
            <person name="Shi J."/>
            <person name="Shih D."/>
            <person name="Sloan J."/>
            <person name="Smith C."/>
            <person name="Sparrow T."/>
            <person name="Stalker J."/>
            <person name="Stange-Thomann N."/>
            <person name="Stavropoulos S."/>
            <person name="Stone C."/>
            <person name="Stone S."/>
            <person name="Sykes S."/>
            <person name="Tchuinga P."/>
            <person name="Tenzing P."/>
            <person name="Tesfaye S."/>
            <person name="Thoulutsang D."/>
            <person name="Thoulutsang Y."/>
            <person name="Topham K."/>
            <person name="Topping I."/>
            <person name="Tsamla T."/>
            <person name="Vassiliev H."/>
            <person name="Venkataraman V."/>
            <person name="Vo A."/>
            <person name="Wangchuk T."/>
            <person name="Wangdi T."/>
            <person name="Weiand M."/>
            <person name="Wilkinson J."/>
            <person name="Wilson A."/>
            <person name="Yadav S."/>
            <person name="Yang S."/>
            <person name="Yang X."/>
            <person name="Young G."/>
            <person name="Yu Q."/>
            <person name="Zainoun J."/>
            <person name="Zembek L."/>
            <person name="Zimmer A."/>
            <person name="Lander E.S."/>
        </authorList>
    </citation>
    <scope>NUCLEOTIDE SEQUENCE [LARGE SCALE GENOMIC DNA]</scope>
    <source>
        <strain evidence="16">Boxer</strain>
    </source>
</reference>
<evidence type="ECO:0000256" key="2">
    <source>
        <dbReference type="ARBA" id="ARBA00004240"/>
    </source>
</evidence>
<organism evidence="16 17">
    <name type="scientific">Canis lupus familiaris</name>
    <name type="common">Dog</name>
    <name type="synonym">Canis familiaris</name>
    <dbReference type="NCBI Taxonomy" id="9615"/>
    <lineage>
        <taxon>Eukaryota</taxon>
        <taxon>Metazoa</taxon>
        <taxon>Chordata</taxon>
        <taxon>Craniata</taxon>
        <taxon>Vertebrata</taxon>
        <taxon>Euteleostomi</taxon>
        <taxon>Mammalia</taxon>
        <taxon>Eutheria</taxon>
        <taxon>Laurasiatheria</taxon>
        <taxon>Carnivora</taxon>
        <taxon>Caniformia</taxon>
        <taxon>Canidae</taxon>
        <taxon>Canis</taxon>
    </lineage>
</organism>
<feature type="compositionally biased region" description="Low complexity" evidence="15">
    <location>
        <begin position="20"/>
        <end position="37"/>
    </location>
</feature>
<dbReference type="FunFam" id="1.25.10.10:FF:000127">
    <property type="entry name" value="rap1 GTPase-GDP dissociation stimulator 1 isoform X1"/>
    <property type="match status" value="1"/>
</dbReference>
<dbReference type="Pfam" id="PF00514">
    <property type="entry name" value="Arm"/>
    <property type="match status" value="3"/>
</dbReference>
<dbReference type="Proteomes" id="UP000002254">
    <property type="component" value="Chromosome 32"/>
</dbReference>
<evidence type="ECO:0000313" key="17">
    <source>
        <dbReference type="Proteomes" id="UP000002254"/>
    </source>
</evidence>
<dbReference type="Gene3D" id="1.25.10.10">
    <property type="entry name" value="Leucine-rich Repeat Variant"/>
    <property type="match status" value="3"/>
</dbReference>
<keyword evidence="7" id="KW-0496">Mitochondrion</keyword>
<dbReference type="FunCoup" id="A0A8P0NCD0">
    <property type="interactions" value="1325"/>
</dbReference>
<evidence type="ECO:0000256" key="3">
    <source>
        <dbReference type="ARBA" id="ARBA00004514"/>
    </source>
</evidence>
<dbReference type="SUPFAM" id="SSF48371">
    <property type="entry name" value="ARM repeat"/>
    <property type="match status" value="2"/>
</dbReference>
<dbReference type="SMART" id="SM00185">
    <property type="entry name" value="ARM"/>
    <property type="match status" value="5"/>
</dbReference>
<dbReference type="AlphaFoldDB" id="A0A8P0NCD0"/>
<keyword evidence="4" id="KW-0963">Cytoplasm</keyword>
<feature type="compositionally biased region" description="Low complexity" evidence="15">
    <location>
        <begin position="215"/>
        <end position="235"/>
    </location>
</feature>
<dbReference type="GO" id="GO:0005829">
    <property type="term" value="C:cytosol"/>
    <property type="evidence" value="ECO:0007669"/>
    <property type="project" value="UniProtKB-SubCell"/>
</dbReference>
<dbReference type="FunFam" id="1.25.10.10:FF:000144">
    <property type="entry name" value="rap1 GTPase-GDP dissociation stimulator 1 isoform X1"/>
    <property type="match status" value="1"/>
</dbReference>
<dbReference type="GO" id="GO:0005085">
    <property type="term" value="F:guanyl-nucleotide exchange factor activity"/>
    <property type="evidence" value="ECO:0007669"/>
    <property type="project" value="InterPro"/>
</dbReference>
<dbReference type="InterPro" id="IPR040144">
    <property type="entry name" value="RAP1GDS1"/>
</dbReference>
<feature type="repeat" description="ARM" evidence="14">
    <location>
        <begin position="678"/>
        <end position="710"/>
    </location>
</feature>
<evidence type="ECO:0000256" key="15">
    <source>
        <dbReference type="SAM" id="MobiDB-lite"/>
    </source>
</evidence>
<evidence type="ECO:0000256" key="11">
    <source>
        <dbReference type="ARBA" id="ARBA00063893"/>
    </source>
</evidence>
<feature type="repeat" description="ARM" evidence="14">
    <location>
        <begin position="410"/>
        <end position="452"/>
    </location>
</feature>
<protein>
    <recommendedName>
        <fullName evidence="13">Rap1 GTPase-GDP dissociation stimulator 1</fullName>
    </recommendedName>
</protein>
<evidence type="ECO:0000256" key="14">
    <source>
        <dbReference type="PROSITE-ProRule" id="PRU00259"/>
    </source>
</evidence>
<evidence type="ECO:0000256" key="5">
    <source>
        <dbReference type="ARBA" id="ARBA00022737"/>
    </source>
</evidence>
<comment type="subcellular location">
    <subcellularLocation>
        <location evidence="3">Cytoplasm</location>
        <location evidence="3">Cytosol</location>
    </subcellularLocation>
    <subcellularLocation>
        <location evidence="2">Endoplasmic reticulum</location>
    </subcellularLocation>
    <subcellularLocation>
        <location evidence="1">Mitochondrion</location>
    </subcellularLocation>
</comment>
<feature type="compositionally biased region" description="Low complexity" evidence="15">
    <location>
        <begin position="260"/>
        <end position="277"/>
    </location>
</feature>
<dbReference type="PANTHER" id="PTHR10957">
    <property type="entry name" value="RAP1 GTPASE-GDP DISSOCIATION STIMULATOR 1"/>
    <property type="match status" value="1"/>
</dbReference>
<name>A0A8P0NCD0_CANLF</name>
<evidence type="ECO:0000256" key="7">
    <source>
        <dbReference type="ARBA" id="ARBA00023128"/>
    </source>
</evidence>
<feature type="compositionally biased region" description="Basic residues" evidence="15">
    <location>
        <begin position="183"/>
        <end position="197"/>
    </location>
</feature>
<evidence type="ECO:0000256" key="1">
    <source>
        <dbReference type="ARBA" id="ARBA00004173"/>
    </source>
</evidence>
<comment type="function">
    <text evidence="9">Acts as a GEF (guanine nucleotide exchange factor) for the Rho family of small GTP-binding proteins (G proteins) that stimulates the dissociation of GDP to enable subsequent binding of GTP. Additionally, appears to chaperone the processing and/or trafficking of small GTPases containing a C-terminal polybasic region independently of GEF activity. Targets include RAP1A/RAP1B, RHOA, RHOB, RHOC, RAC1 and KRAS. Regulates mitochondrial dynamics by controlling RHOT function to promote mitochondrial fission during high calcium conditions. Able to promote the Ca(2+) release from the endoplasmic reticulum via both inositol trisphosphate (Ins3P) and ryanodine sensitive receptors leading to a enhanced mitochondrial Ca(2+) uptake.</text>
</comment>
<dbReference type="InterPro" id="IPR016024">
    <property type="entry name" value="ARM-type_fold"/>
</dbReference>
<evidence type="ECO:0000256" key="10">
    <source>
        <dbReference type="ARBA" id="ARBA00063010"/>
    </source>
</evidence>
<dbReference type="OrthoDB" id="26149at2759"/>
<evidence type="ECO:0000256" key="4">
    <source>
        <dbReference type="ARBA" id="ARBA00022490"/>
    </source>
</evidence>
<comment type="function">
    <text evidence="8">Acts as a GEF (guanine nucleotide exchange factor) for prenylated RHOA. Acts as a GEF for RHOC. Chaperones the downstream trafficking and/or processing of small newly prenylated GTPases. Escorts RAC1 to the nucleus.</text>
</comment>
<feature type="compositionally biased region" description="Basic and acidic residues" evidence="15">
    <location>
        <begin position="1"/>
        <end position="17"/>
    </location>
</feature>
<accession>A0A8P0NCD0</accession>
<evidence type="ECO:0000256" key="12">
    <source>
        <dbReference type="ARBA" id="ARBA00064495"/>
    </source>
</evidence>
<proteinExistence type="predicted"/>
<feature type="region of interest" description="Disordered" evidence="15">
    <location>
        <begin position="1"/>
        <end position="324"/>
    </location>
</feature>
<comment type="subunit">
    <text evidence="10">Interacts with unprenylated RHOA; the interaction is direct. Interacts with RAP1A. Interacts with KRAS. Interacts with RAC1. Interacts with RAP1B. Preferentially interacts with unprenylated GTPases that will become geranylgeranylated. May also interact with prenylated GTPases.</text>
</comment>
<evidence type="ECO:0000313" key="16">
    <source>
        <dbReference type="Ensembl" id="ENSCAFP00000015079.5"/>
    </source>
</evidence>
<evidence type="ECO:0000256" key="13">
    <source>
        <dbReference type="ARBA" id="ARBA00069537"/>
    </source>
</evidence>
<reference evidence="16" key="2">
    <citation type="submission" date="2025-08" db="UniProtKB">
        <authorList>
            <consortium name="Ensembl"/>
        </authorList>
    </citation>
    <scope>IDENTIFICATION</scope>
</reference>
<evidence type="ECO:0000256" key="9">
    <source>
        <dbReference type="ARBA" id="ARBA00058848"/>
    </source>
</evidence>
<comment type="subunit">
    <text evidence="12">Interacts with prenylated RHOA; the interaction is direct and in a 1:1 stoichiometry. Interacts with RAP1A. Interacts with KRAS. Interacts with RAC1. Interacts with RAP1B. Preferentially interacts with prenylated GTPases.</text>
</comment>
<keyword evidence="6" id="KW-0256">Endoplasmic reticulum</keyword>